<dbReference type="InterPro" id="IPR010982">
    <property type="entry name" value="Lambda_DNA-bd_dom_sf"/>
</dbReference>
<evidence type="ECO:0000313" key="2">
    <source>
        <dbReference type="EMBL" id="UTD16566.1"/>
    </source>
</evidence>
<feature type="domain" description="HTH cro/C1-type" evidence="1">
    <location>
        <begin position="20"/>
        <end position="67"/>
    </location>
</feature>
<name>A0AAE9MQ64_9FLAO</name>
<dbReference type="Pfam" id="PF13443">
    <property type="entry name" value="HTH_26"/>
    <property type="match status" value="1"/>
</dbReference>
<evidence type="ECO:0000313" key="3">
    <source>
        <dbReference type="Proteomes" id="UP001056837"/>
    </source>
</evidence>
<dbReference type="EMBL" id="CP050861">
    <property type="protein sequence ID" value="UTD16566.1"/>
    <property type="molecule type" value="Genomic_DNA"/>
</dbReference>
<dbReference type="AlphaFoldDB" id="A0AAE9MQ64"/>
<gene>
    <name evidence="2" type="ORF">HER15_14245</name>
</gene>
<organism evidence="2 3">
    <name type="scientific">Tenacibaculum mesophilum</name>
    <dbReference type="NCBI Taxonomy" id="104268"/>
    <lineage>
        <taxon>Bacteria</taxon>
        <taxon>Pseudomonadati</taxon>
        <taxon>Bacteroidota</taxon>
        <taxon>Flavobacteriia</taxon>
        <taxon>Flavobacteriales</taxon>
        <taxon>Flavobacteriaceae</taxon>
        <taxon>Tenacibaculum</taxon>
    </lineage>
</organism>
<protein>
    <submittedName>
        <fullName evidence="2">Transcriptional regulator</fullName>
    </submittedName>
</protein>
<dbReference type="InterPro" id="IPR001387">
    <property type="entry name" value="Cro/C1-type_HTH"/>
</dbReference>
<dbReference type="SUPFAM" id="SSF47413">
    <property type="entry name" value="lambda repressor-like DNA-binding domains"/>
    <property type="match status" value="1"/>
</dbReference>
<evidence type="ECO:0000259" key="1">
    <source>
        <dbReference type="Pfam" id="PF13443"/>
    </source>
</evidence>
<reference evidence="2" key="1">
    <citation type="submission" date="2020-04" db="EMBL/GenBank/DDBJ databases">
        <title>Tenacibaculum mesophilum bac2.</title>
        <authorList>
            <person name="Li M."/>
        </authorList>
    </citation>
    <scope>NUCLEOTIDE SEQUENCE</scope>
    <source>
        <strain evidence="2">Bac2</strain>
    </source>
</reference>
<dbReference type="RefSeq" id="WP_253679831.1">
    <property type="nucleotide sequence ID" value="NZ_CP050861.1"/>
</dbReference>
<dbReference type="GO" id="GO:0003677">
    <property type="term" value="F:DNA binding"/>
    <property type="evidence" value="ECO:0007669"/>
    <property type="project" value="InterPro"/>
</dbReference>
<accession>A0AAE9MQ64</accession>
<sequence>MDINKKVCNYIAKEWVLKGKSNRSFALDHNIDEKTVRKILQPEGYRIPLKTLGKICEAREVSLADFFNKIGI</sequence>
<dbReference type="Proteomes" id="UP001056837">
    <property type="component" value="Chromosome"/>
</dbReference>
<proteinExistence type="predicted"/>
<dbReference type="Gene3D" id="1.10.260.40">
    <property type="entry name" value="lambda repressor-like DNA-binding domains"/>
    <property type="match status" value="1"/>
</dbReference>